<dbReference type="AlphaFoldDB" id="A0A7S6WQ50"/>
<evidence type="ECO:0000256" key="1">
    <source>
        <dbReference type="SAM" id="Phobius"/>
    </source>
</evidence>
<evidence type="ECO:0000313" key="3">
    <source>
        <dbReference type="Proteomes" id="UP000593915"/>
    </source>
</evidence>
<keyword evidence="1" id="KW-1133">Transmembrane helix</keyword>
<dbReference type="RefSeq" id="WP_194076486.1">
    <property type="nucleotide sequence ID" value="NZ_CP061839.1"/>
</dbReference>
<name>A0A7S6WQ50_9SPIR</name>
<dbReference type="Proteomes" id="UP000593915">
    <property type="component" value="Chromosome"/>
</dbReference>
<sequence length="47" mass="5125">MINNLIPAKDDLNGWCVLALKVFIICAITLVAYKLGFAVGKIFSTLL</sequence>
<keyword evidence="1" id="KW-0472">Membrane</keyword>
<reference evidence="2 3" key="1">
    <citation type="submission" date="2020-09" db="EMBL/GenBank/DDBJ databases">
        <title>Characterization of Treponema spp. from bovine digital dermatitis in Korea.</title>
        <authorList>
            <person name="Espiritu H.M."/>
            <person name="Cho Y.I."/>
            <person name="Mamuad L."/>
        </authorList>
    </citation>
    <scope>NUCLEOTIDE SEQUENCE [LARGE SCALE GENOMIC DNA]</scope>
    <source>
        <strain evidence="2 3">KS1</strain>
    </source>
</reference>
<keyword evidence="1" id="KW-0812">Transmembrane</keyword>
<accession>A0A7S6WQ50</accession>
<gene>
    <name evidence="2" type="ORF">IFE08_01100</name>
</gene>
<protein>
    <submittedName>
        <fullName evidence="2">Uncharacterized protein</fullName>
    </submittedName>
</protein>
<organism evidence="2 3">
    <name type="scientific">Treponema pedis</name>
    <dbReference type="NCBI Taxonomy" id="409322"/>
    <lineage>
        <taxon>Bacteria</taxon>
        <taxon>Pseudomonadati</taxon>
        <taxon>Spirochaetota</taxon>
        <taxon>Spirochaetia</taxon>
        <taxon>Spirochaetales</taxon>
        <taxon>Treponemataceae</taxon>
        <taxon>Treponema</taxon>
    </lineage>
</organism>
<evidence type="ECO:0000313" key="2">
    <source>
        <dbReference type="EMBL" id="QOW61044.1"/>
    </source>
</evidence>
<feature type="transmembrane region" description="Helical" evidence="1">
    <location>
        <begin position="12"/>
        <end position="33"/>
    </location>
</feature>
<dbReference type="EMBL" id="CP061839">
    <property type="protein sequence ID" value="QOW61044.1"/>
    <property type="molecule type" value="Genomic_DNA"/>
</dbReference>
<proteinExistence type="predicted"/>